<keyword evidence="3 5" id="KW-1133">Transmembrane helix</keyword>
<dbReference type="PANTHER" id="PTHR43731">
    <property type="entry name" value="RHOMBOID PROTEASE"/>
    <property type="match status" value="1"/>
</dbReference>
<keyword evidence="2 5" id="KW-0812">Transmembrane</keyword>
<feature type="transmembrane region" description="Helical" evidence="5">
    <location>
        <begin position="51"/>
        <end position="68"/>
    </location>
</feature>
<dbReference type="Gene3D" id="1.20.1540.10">
    <property type="entry name" value="Rhomboid-like"/>
    <property type="match status" value="1"/>
</dbReference>
<evidence type="ECO:0000313" key="8">
    <source>
        <dbReference type="Proteomes" id="UP000326936"/>
    </source>
</evidence>
<evidence type="ECO:0000256" key="4">
    <source>
        <dbReference type="ARBA" id="ARBA00023136"/>
    </source>
</evidence>
<feature type="domain" description="Peptidase S54 rhomboid" evidence="6">
    <location>
        <begin position="35"/>
        <end position="174"/>
    </location>
</feature>
<evidence type="ECO:0000256" key="3">
    <source>
        <dbReference type="ARBA" id="ARBA00022989"/>
    </source>
</evidence>
<dbReference type="InterPro" id="IPR035952">
    <property type="entry name" value="Rhomboid-like_sf"/>
</dbReference>
<name>A0A5P9CLU4_9VIBR</name>
<feature type="transmembrane region" description="Helical" evidence="5">
    <location>
        <begin position="98"/>
        <end position="114"/>
    </location>
</feature>
<evidence type="ECO:0000313" key="7">
    <source>
        <dbReference type="EMBL" id="QFT26707.1"/>
    </source>
</evidence>
<reference evidence="7 8" key="1">
    <citation type="submission" date="2019-10" db="EMBL/GenBank/DDBJ databases">
        <title>Complete genome sequence of Vibrio sp. strain THAF100, isolated from non-filtered water from the water column of tank 6 of a marine aquarium containing stony-coral fragments. Water maintained at 26 degree C.</title>
        <authorList>
            <person name="Ruckert C."/>
            <person name="Franco A."/>
            <person name="Kalinowski J."/>
            <person name="Glaeser S."/>
        </authorList>
    </citation>
    <scope>NUCLEOTIDE SEQUENCE [LARGE SCALE GENOMIC DNA]</scope>
    <source>
        <strain evidence="7 8">THAF100</strain>
    </source>
</reference>
<dbReference type="InterPro" id="IPR022764">
    <property type="entry name" value="Peptidase_S54_rhomboid_dom"/>
</dbReference>
<dbReference type="InterPro" id="IPR023826">
    <property type="entry name" value="Rhom-like_SP_proteobac"/>
</dbReference>
<dbReference type="EMBL" id="CP045350">
    <property type="protein sequence ID" value="QFT26707.1"/>
    <property type="molecule type" value="Genomic_DNA"/>
</dbReference>
<evidence type="ECO:0000256" key="5">
    <source>
        <dbReference type="SAM" id="Phobius"/>
    </source>
</evidence>
<feature type="transmembrane region" description="Helical" evidence="5">
    <location>
        <begin position="150"/>
        <end position="174"/>
    </location>
</feature>
<dbReference type="InterPro" id="IPR050925">
    <property type="entry name" value="Rhomboid_protease_S54"/>
</dbReference>
<feature type="transmembrane region" description="Helical" evidence="5">
    <location>
        <begin position="126"/>
        <end position="144"/>
    </location>
</feature>
<evidence type="ECO:0000259" key="6">
    <source>
        <dbReference type="Pfam" id="PF01694"/>
    </source>
</evidence>
<organism evidence="7 8">
    <name type="scientific">Vibrio aquimaris</name>
    <dbReference type="NCBI Taxonomy" id="2587862"/>
    <lineage>
        <taxon>Bacteria</taxon>
        <taxon>Pseudomonadati</taxon>
        <taxon>Pseudomonadota</taxon>
        <taxon>Gammaproteobacteria</taxon>
        <taxon>Vibrionales</taxon>
        <taxon>Vibrionaceae</taxon>
        <taxon>Vibrio</taxon>
    </lineage>
</organism>
<evidence type="ECO:0000256" key="1">
    <source>
        <dbReference type="ARBA" id="ARBA00004141"/>
    </source>
</evidence>
<evidence type="ECO:0000256" key="2">
    <source>
        <dbReference type="ARBA" id="ARBA00022692"/>
    </source>
</evidence>
<dbReference type="GO" id="GO:0016020">
    <property type="term" value="C:membrane"/>
    <property type="evidence" value="ECO:0007669"/>
    <property type="project" value="UniProtKB-SubCell"/>
</dbReference>
<comment type="subcellular location">
    <subcellularLocation>
        <location evidence="1">Membrane</location>
        <topology evidence="1">Multi-pass membrane protein</topology>
    </subcellularLocation>
</comment>
<proteinExistence type="predicted"/>
<dbReference type="RefSeq" id="WP_152430808.1">
    <property type="nucleotide sequence ID" value="NZ_CBCSDK010000019.1"/>
</dbReference>
<dbReference type="PANTHER" id="PTHR43731:SF16">
    <property type="entry name" value="RHOMBOSORTASE"/>
    <property type="match status" value="1"/>
</dbReference>
<dbReference type="OrthoDB" id="196054at2"/>
<gene>
    <name evidence="7" type="ORF">FIV01_09735</name>
</gene>
<protein>
    <submittedName>
        <fullName evidence="7">Rhomboid family protein</fullName>
    </submittedName>
</protein>
<sequence>MRLFLLLVVISLICLCVQFEPLANLTYWQNELIEQGQWWRILTGNFTHTNWIHLTMNILGLWVISYLFRPNPKSFICVLLIVSLSVGILNLTTSMSSYVGLSGTLHGIFAYYALYESLSGRKSSWLLVLGVVVKTGWEMTIGASQTTSELINAAVAVESHLFGILTGLILALIANKHKLLAIFKPPQ</sequence>
<dbReference type="Proteomes" id="UP000326936">
    <property type="component" value="Chromosome"/>
</dbReference>
<dbReference type="GO" id="GO:0004252">
    <property type="term" value="F:serine-type endopeptidase activity"/>
    <property type="evidence" value="ECO:0007669"/>
    <property type="project" value="InterPro"/>
</dbReference>
<dbReference type="Pfam" id="PF01694">
    <property type="entry name" value="Rhomboid"/>
    <property type="match status" value="1"/>
</dbReference>
<feature type="transmembrane region" description="Helical" evidence="5">
    <location>
        <begin position="75"/>
        <end position="92"/>
    </location>
</feature>
<accession>A0A5P9CLU4</accession>
<dbReference type="AlphaFoldDB" id="A0A5P9CLU4"/>
<dbReference type="SUPFAM" id="SSF144091">
    <property type="entry name" value="Rhomboid-like"/>
    <property type="match status" value="1"/>
</dbReference>
<dbReference type="NCBIfam" id="TIGR03902">
    <property type="entry name" value="rhom_GG_sort"/>
    <property type="match status" value="1"/>
</dbReference>
<keyword evidence="4 5" id="KW-0472">Membrane</keyword>
<dbReference type="KEGG" id="vaq:FIV01_09735"/>
<keyword evidence="8" id="KW-1185">Reference proteome</keyword>